<organism evidence="1 2">
    <name type="scientific">Kryptobacter tengchongensis</name>
    <dbReference type="NCBI Taxonomy" id="1643429"/>
    <lineage>
        <taxon>Bacteria</taxon>
        <taxon>Pseudomonadati</taxon>
        <taxon>Candidatus Kryptoniota</taxon>
        <taxon>Candidatus Kryptobacter</taxon>
    </lineage>
</organism>
<proteinExistence type="predicted"/>
<name>A0A656D9J4_KRYT1</name>
<dbReference type="Gene3D" id="2.40.160.60">
    <property type="entry name" value="Outer membrane protein transport protein (OMPP1/FadL/TodX)"/>
    <property type="match status" value="1"/>
</dbReference>
<dbReference type="RefSeq" id="WP_072150739.1">
    <property type="nucleotide sequence ID" value="NZ_CZVU01000080.1"/>
</dbReference>
<evidence type="ECO:0000313" key="1">
    <source>
        <dbReference type="EMBL" id="CUT04046.1"/>
    </source>
</evidence>
<gene>
    <name evidence="1" type="ORF">JGI24_01416</name>
</gene>
<dbReference type="EMBL" id="CZVU01000080">
    <property type="protein sequence ID" value="CUT04046.1"/>
    <property type="molecule type" value="Genomic_DNA"/>
</dbReference>
<dbReference type="OrthoDB" id="9786645at2"/>
<dbReference type="Proteomes" id="UP000243065">
    <property type="component" value="Unassembled WGS sequence"/>
</dbReference>
<dbReference type="AlphaFoldDB" id="A0A656D9J4"/>
<protein>
    <recommendedName>
        <fullName evidence="3">PorV/PorQ family protein</fullName>
    </recommendedName>
</protein>
<evidence type="ECO:0000313" key="2">
    <source>
        <dbReference type="Proteomes" id="UP000243065"/>
    </source>
</evidence>
<sequence>MLKILIFLCLIISKIFPQENLGARAFALKSYVIPNDVWAIFYNPAGLADLKIREISFSYIPAQFGLKELSKKGFVFCETSLPVKVGVGAEIFGFELYKEGVVKFSVARDFDLFNLGLNLNYNFASIKGYGNAGAFSADLGFISKSVKFFKFGFVLKNLIAGKIGRAKEKLSKEIELGVALLPYDNLMVSTSIYKETGFKESLKYGVEYEFANLFALRFGFSNYPAQYSGGAGIKFTKFQFDYGVNNHQLLGLTHQVTLTAKLGWKK</sequence>
<evidence type="ECO:0008006" key="3">
    <source>
        <dbReference type="Google" id="ProtNLM"/>
    </source>
</evidence>
<keyword evidence="2" id="KW-1185">Reference proteome</keyword>
<accession>A0A656D9J4</accession>
<reference evidence="1 2" key="1">
    <citation type="submission" date="2015-11" db="EMBL/GenBank/DDBJ databases">
        <authorList>
            <person name="Varghese N."/>
        </authorList>
    </citation>
    <scope>NUCLEOTIDE SEQUENCE [LARGE SCALE GENOMIC DNA]</scope>
    <source>
        <strain evidence="1 2">JGI-24</strain>
    </source>
</reference>